<dbReference type="AlphaFoldDB" id="A0A1H3E572"/>
<feature type="chain" id="PRO_5011513086" evidence="1">
    <location>
        <begin position="24"/>
        <end position="92"/>
    </location>
</feature>
<evidence type="ECO:0000256" key="1">
    <source>
        <dbReference type="SAM" id="SignalP"/>
    </source>
</evidence>
<evidence type="ECO:0000259" key="2">
    <source>
        <dbReference type="SMART" id="SM00278"/>
    </source>
</evidence>
<evidence type="ECO:0000313" key="3">
    <source>
        <dbReference type="EMBL" id="SDX73074.1"/>
    </source>
</evidence>
<dbReference type="Proteomes" id="UP000199675">
    <property type="component" value="Unassembled WGS sequence"/>
</dbReference>
<dbReference type="PANTHER" id="PTHR21180:SF32">
    <property type="entry name" value="ENDONUCLEASE_EXONUCLEASE_PHOSPHATASE FAMILY DOMAIN-CONTAINING PROTEIN 1"/>
    <property type="match status" value="1"/>
</dbReference>
<dbReference type="InterPro" id="IPR010994">
    <property type="entry name" value="RuvA_2-like"/>
</dbReference>
<dbReference type="RefSeq" id="WP_091817785.1">
    <property type="nucleotide sequence ID" value="NZ_FNNE01000016.1"/>
</dbReference>
<evidence type="ECO:0000313" key="4">
    <source>
        <dbReference type="Proteomes" id="UP000199675"/>
    </source>
</evidence>
<name>A0A1H3E572_9GAMM</name>
<feature type="signal peptide" evidence="1">
    <location>
        <begin position="1"/>
        <end position="23"/>
    </location>
</feature>
<dbReference type="STRING" id="488533.SAMN04487960_11611"/>
<dbReference type="SMART" id="SM00278">
    <property type="entry name" value="HhH1"/>
    <property type="match status" value="2"/>
</dbReference>
<dbReference type="Gene3D" id="1.10.150.280">
    <property type="entry name" value="AF1531-like domain"/>
    <property type="match status" value="1"/>
</dbReference>
<reference evidence="3 4" key="1">
    <citation type="submission" date="2016-10" db="EMBL/GenBank/DDBJ databases">
        <authorList>
            <person name="de Groot N.N."/>
        </authorList>
    </citation>
    <scope>NUCLEOTIDE SEQUENCE [LARGE SCALE GENOMIC DNA]</scope>
    <source>
        <strain evidence="3 4">CGMCC 1.7059</strain>
    </source>
</reference>
<keyword evidence="1" id="KW-0732">Signal</keyword>
<dbReference type="SUPFAM" id="SSF47781">
    <property type="entry name" value="RuvA domain 2-like"/>
    <property type="match status" value="1"/>
</dbReference>
<proteinExistence type="predicted"/>
<dbReference type="GO" id="GO:0006281">
    <property type="term" value="P:DNA repair"/>
    <property type="evidence" value="ECO:0007669"/>
    <property type="project" value="InterPro"/>
</dbReference>
<dbReference type="PANTHER" id="PTHR21180">
    <property type="entry name" value="ENDONUCLEASE/EXONUCLEASE/PHOSPHATASE FAMILY DOMAIN-CONTAINING PROTEIN 1"/>
    <property type="match status" value="1"/>
</dbReference>
<dbReference type="GO" id="GO:0015628">
    <property type="term" value="P:protein secretion by the type II secretion system"/>
    <property type="evidence" value="ECO:0007669"/>
    <property type="project" value="TreeGrafter"/>
</dbReference>
<accession>A0A1H3E572</accession>
<keyword evidence="4" id="KW-1185">Reference proteome</keyword>
<feature type="domain" description="Helix-hairpin-helix DNA-binding motif class 1" evidence="2">
    <location>
        <begin position="69"/>
        <end position="88"/>
    </location>
</feature>
<dbReference type="GO" id="GO:0015627">
    <property type="term" value="C:type II protein secretion system complex"/>
    <property type="evidence" value="ECO:0007669"/>
    <property type="project" value="TreeGrafter"/>
</dbReference>
<dbReference type="GO" id="GO:0003677">
    <property type="term" value="F:DNA binding"/>
    <property type="evidence" value="ECO:0007669"/>
    <property type="project" value="InterPro"/>
</dbReference>
<dbReference type="NCBIfam" id="TIGR00426">
    <property type="entry name" value="competence protein ComEA helix-hairpin-helix repeat region"/>
    <property type="match status" value="1"/>
</dbReference>
<protein>
    <submittedName>
        <fullName evidence="3">Competence protein ComEA</fullName>
    </submittedName>
</protein>
<dbReference type="InterPro" id="IPR051675">
    <property type="entry name" value="Endo/Exo/Phosphatase_dom_1"/>
</dbReference>
<gene>
    <name evidence="3" type="ORF">SAMN04487960_11611</name>
</gene>
<feature type="domain" description="Helix-hairpin-helix DNA-binding motif class 1" evidence="2">
    <location>
        <begin position="39"/>
        <end position="58"/>
    </location>
</feature>
<dbReference type="InterPro" id="IPR003583">
    <property type="entry name" value="Hlx-hairpin-Hlx_DNA-bd_motif"/>
</dbReference>
<dbReference type="EMBL" id="FNNE01000016">
    <property type="protein sequence ID" value="SDX73074.1"/>
    <property type="molecule type" value="Genomic_DNA"/>
</dbReference>
<organism evidence="3 4">
    <name type="scientific">Marinobacter mobilis</name>
    <dbReference type="NCBI Taxonomy" id="488533"/>
    <lineage>
        <taxon>Bacteria</taxon>
        <taxon>Pseudomonadati</taxon>
        <taxon>Pseudomonadota</taxon>
        <taxon>Gammaproteobacteria</taxon>
        <taxon>Pseudomonadales</taxon>
        <taxon>Marinobacteraceae</taxon>
        <taxon>Marinobacter</taxon>
    </lineage>
</organism>
<dbReference type="OrthoDB" id="7510573at2"/>
<dbReference type="InterPro" id="IPR004509">
    <property type="entry name" value="Competence_ComEA_HhH"/>
</dbReference>
<sequence length="92" mass="9856">MNRNPFLATLVLLLSLITASTYATEDPNSPININTATAEQLVTLSGIGQSKAEAIVAYRDSHGPFQSTAELANVRGIGERTVARNAERLTIE</sequence>
<dbReference type="Pfam" id="PF12836">
    <property type="entry name" value="HHH_3"/>
    <property type="match status" value="1"/>
</dbReference>